<dbReference type="Gene3D" id="2.60.60.30">
    <property type="entry name" value="sav2460 like domains"/>
    <property type="match status" value="1"/>
</dbReference>
<dbReference type="PANTHER" id="PTHR32097">
    <property type="entry name" value="CAMP-BINDING PROTEIN 1-RELATED"/>
    <property type="match status" value="1"/>
</dbReference>
<comment type="caution">
    <text evidence="4">The sequence shown here is derived from an EMBL/GenBank/DDBJ whole genome shotgun (WGS) entry which is preliminary data.</text>
</comment>
<feature type="compositionally biased region" description="Low complexity" evidence="2">
    <location>
        <begin position="216"/>
        <end position="242"/>
    </location>
</feature>
<dbReference type="InterPro" id="IPR003325">
    <property type="entry name" value="TerD"/>
</dbReference>
<dbReference type="EMBL" id="JBHFAB010000004">
    <property type="protein sequence ID" value="MFC1416350.1"/>
    <property type="molecule type" value="Genomic_DNA"/>
</dbReference>
<evidence type="ECO:0000256" key="2">
    <source>
        <dbReference type="SAM" id="MobiDB-lite"/>
    </source>
</evidence>
<dbReference type="RefSeq" id="WP_380533524.1">
    <property type="nucleotide sequence ID" value="NZ_JBHFAB010000004.1"/>
</dbReference>
<gene>
    <name evidence="4" type="ORF">ACEZDE_06795</name>
</gene>
<proteinExistence type="inferred from homology"/>
<keyword evidence="5" id="KW-1185">Reference proteome</keyword>
<accession>A0ABV6VRH0</accession>
<name>A0ABV6VRH0_9ACTN</name>
<feature type="compositionally biased region" description="Pro residues" evidence="2">
    <location>
        <begin position="270"/>
        <end position="284"/>
    </location>
</feature>
<reference evidence="4 5" key="1">
    <citation type="submission" date="2024-09" db="EMBL/GenBank/DDBJ databases">
        <authorList>
            <person name="Lee S.D."/>
        </authorList>
    </citation>
    <scope>NUCLEOTIDE SEQUENCE [LARGE SCALE GENOMIC DNA]</scope>
    <source>
        <strain evidence="4 5">N8-3</strain>
    </source>
</reference>
<feature type="region of interest" description="Disordered" evidence="2">
    <location>
        <begin position="183"/>
        <end position="298"/>
    </location>
</feature>
<comment type="similarity">
    <text evidence="1">Belongs to the CAPAB/TerDEXZ family.</text>
</comment>
<dbReference type="PANTHER" id="PTHR32097:SF4">
    <property type="entry name" value="GENERAL STRESS PROTEIN 16U"/>
    <property type="match status" value="1"/>
</dbReference>
<dbReference type="Proteomes" id="UP001592531">
    <property type="component" value="Unassembled WGS sequence"/>
</dbReference>
<dbReference type="Pfam" id="PF02342">
    <property type="entry name" value="TerD"/>
    <property type="match status" value="1"/>
</dbReference>
<evidence type="ECO:0000313" key="4">
    <source>
        <dbReference type="EMBL" id="MFC1416350.1"/>
    </source>
</evidence>
<dbReference type="CDD" id="cd06974">
    <property type="entry name" value="TerD_like"/>
    <property type="match status" value="1"/>
</dbReference>
<evidence type="ECO:0000259" key="3">
    <source>
        <dbReference type="Pfam" id="PF02342"/>
    </source>
</evidence>
<dbReference type="InterPro" id="IPR051324">
    <property type="entry name" value="Stress/Tellurium_Resist"/>
</dbReference>
<protein>
    <submittedName>
        <fullName evidence="4">TerD family protein</fullName>
    </submittedName>
</protein>
<feature type="compositionally biased region" description="Low complexity" evidence="2">
    <location>
        <begin position="260"/>
        <end position="269"/>
    </location>
</feature>
<feature type="compositionally biased region" description="Low complexity" evidence="2">
    <location>
        <begin position="184"/>
        <end position="203"/>
    </location>
</feature>
<feature type="compositionally biased region" description="Pro residues" evidence="2">
    <location>
        <begin position="243"/>
        <end position="259"/>
    </location>
</feature>
<evidence type="ECO:0000313" key="5">
    <source>
        <dbReference type="Proteomes" id="UP001592531"/>
    </source>
</evidence>
<evidence type="ECO:0000256" key="1">
    <source>
        <dbReference type="ARBA" id="ARBA00008775"/>
    </source>
</evidence>
<feature type="domain" description="TerD" evidence="3">
    <location>
        <begin position="1"/>
        <end position="175"/>
    </location>
</feature>
<feature type="compositionally biased region" description="Pro residues" evidence="2">
    <location>
        <begin position="204"/>
        <end position="215"/>
    </location>
</feature>
<organism evidence="4 5">
    <name type="scientific">Streptacidiphilus cavernicola</name>
    <dbReference type="NCBI Taxonomy" id="3342716"/>
    <lineage>
        <taxon>Bacteria</taxon>
        <taxon>Bacillati</taxon>
        <taxon>Actinomycetota</taxon>
        <taxon>Actinomycetes</taxon>
        <taxon>Kitasatosporales</taxon>
        <taxon>Streptomycetaceae</taxon>
        <taxon>Streptacidiphilus</taxon>
    </lineage>
</organism>
<sequence>MTKVMPKGSNTPLANVAAVRAVLRWRPVSGTPDVDASALLLALDGRVRSDEDFVFYNQPRHPSGQVRHRRKSRTGEEVTDTVDVHLGELPEEVDRVVIGASVERGSFDEVTGLGILLYDIAAGPNAEALARFDITDTAGVTALLCGELYRRSGGWKFRAIGQGYSSGLVGLATDFGITVEEETAQAPNPAEAEQQAAQAGQPPLQSPPAQSPPAQPTSEPAAAQPAAEPAQSPAQPAAGPEPVVVPPLPSQPPTPPSPQPAVQQPSGYGYPPPQPGLLPEPPDFALPLQGPQFQGAHR</sequence>